<organism evidence="1 2">
    <name type="scientific">Lysinibacillus fusiformis</name>
    <dbReference type="NCBI Taxonomy" id="28031"/>
    <lineage>
        <taxon>Bacteria</taxon>
        <taxon>Bacillati</taxon>
        <taxon>Bacillota</taxon>
        <taxon>Bacilli</taxon>
        <taxon>Bacillales</taxon>
        <taxon>Bacillaceae</taxon>
        <taxon>Lysinibacillus</taxon>
    </lineage>
</organism>
<comment type="caution">
    <text evidence="1">The sequence shown here is derived from an EMBL/GenBank/DDBJ whole genome shotgun (WGS) entry which is preliminary data.</text>
</comment>
<dbReference type="Proteomes" id="UP000094784">
    <property type="component" value="Unassembled WGS sequence"/>
</dbReference>
<evidence type="ECO:0000313" key="1">
    <source>
        <dbReference type="EMBL" id="ODV56601.1"/>
    </source>
</evidence>
<name>A0A1E4R816_9BACI</name>
<dbReference type="EMBL" id="MECQ01000001">
    <property type="protein sequence ID" value="ODV56601.1"/>
    <property type="molecule type" value="Genomic_DNA"/>
</dbReference>
<gene>
    <name evidence="1" type="ORF">BG258_12205</name>
</gene>
<evidence type="ECO:0000313" key="2">
    <source>
        <dbReference type="Proteomes" id="UP000094784"/>
    </source>
</evidence>
<dbReference type="Gene3D" id="2.60.120.260">
    <property type="entry name" value="Galactose-binding domain-like"/>
    <property type="match status" value="1"/>
</dbReference>
<sequence length="176" mass="19974">MEHCYKFYIKNNSKCSRALVWKAFDRTKSSSEFFDSGAVTADFGVMFTEKKNLSKYVFVGYTTVGVNGNLPSSWVLQGSHNTTDGVNGDWDLLDILSGHSWSGTLEKKPFTVNKVAEYKVFRFKDTKNKTSGTYIYVAELELLSLVIPATNPYWSTVLIDQLKEHDSIPMNKEEIK</sequence>
<proteinExistence type="predicted"/>
<dbReference type="AlphaFoldDB" id="A0A1E4R816"/>
<protein>
    <submittedName>
        <fullName evidence="1">Uncharacterized protein</fullName>
    </submittedName>
</protein>
<accession>A0A1E4R816</accession>
<reference evidence="1 2" key="1">
    <citation type="submission" date="2016-09" db="EMBL/GenBank/DDBJ databases">
        <title>Draft genome sequence of the soil isolate, Lysinibacillus fusiformis M5, a potential hypoxanthine producer.</title>
        <authorList>
            <person name="Gallegos-Monterrosa R."/>
            <person name="Maroti G."/>
            <person name="Balint B."/>
            <person name="Kovacs A.T."/>
        </authorList>
    </citation>
    <scope>NUCLEOTIDE SEQUENCE [LARGE SCALE GENOMIC DNA]</scope>
    <source>
        <strain evidence="1 2">M5</strain>
    </source>
</reference>
<dbReference type="RefSeq" id="WP_069481590.1">
    <property type="nucleotide sequence ID" value="NZ_KV766182.1"/>
</dbReference>